<dbReference type="PROSITE" id="PS00763">
    <property type="entry name" value="GLUTATHIONE_PEROXID_2"/>
    <property type="match status" value="1"/>
</dbReference>
<dbReference type="SUPFAM" id="SSF52833">
    <property type="entry name" value="Thioredoxin-like"/>
    <property type="match status" value="1"/>
</dbReference>
<dbReference type="RefSeq" id="WP_116880070.1">
    <property type="nucleotide sequence ID" value="NZ_QURB01000002.1"/>
</dbReference>
<dbReference type="PIRSF" id="PIRSF000303">
    <property type="entry name" value="Glutathion_perox"/>
    <property type="match status" value="1"/>
</dbReference>
<evidence type="ECO:0000313" key="8">
    <source>
        <dbReference type="Proteomes" id="UP000257127"/>
    </source>
</evidence>
<organism evidence="7 8">
    <name type="scientific">Brumimicrobium aurantiacum</name>
    <dbReference type="NCBI Taxonomy" id="1737063"/>
    <lineage>
        <taxon>Bacteria</taxon>
        <taxon>Pseudomonadati</taxon>
        <taxon>Bacteroidota</taxon>
        <taxon>Flavobacteriia</taxon>
        <taxon>Flavobacteriales</taxon>
        <taxon>Crocinitomicaceae</taxon>
        <taxon>Brumimicrobium</taxon>
    </lineage>
</organism>
<sequence length="179" mass="20714">MKITLLSMLLFCTAFVYGQKQTIYDFKVTTIEGETLDLSEFKGKKVMIVNTASKCGFTPQYEQLQAIYEKYGEQDFVILGFPSNQFMKQEPGTDEEIAVFCQKNYGVTFSMMSKVNVKGENQIPLYRFLTTKNLNGQMDSEVKWNFQKYLINKDGTLEAVYYSKTAPNDEKIIEWIENK</sequence>
<dbReference type="AlphaFoldDB" id="A0A3E1EZW0"/>
<dbReference type="PRINTS" id="PR01011">
    <property type="entry name" value="GLUTPROXDASE"/>
</dbReference>
<protein>
    <recommendedName>
        <fullName evidence="5">Glutathione peroxidase</fullName>
    </recommendedName>
</protein>
<evidence type="ECO:0000256" key="4">
    <source>
        <dbReference type="PIRSR" id="PIRSR000303-1"/>
    </source>
</evidence>
<evidence type="ECO:0000313" key="7">
    <source>
        <dbReference type="EMBL" id="RFC55091.1"/>
    </source>
</evidence>
<comment type="caution">
    <text evidence="7">The sequence shown here is derived from an EMBL/GenBank/DDBJ whole genome shotgun (WGS) entry which is preliminary data.</text>
</comment>
<comment type="similarity">
    <text evidence="1 5">Belongs to the glutathione peroxidase family.</text>
</comment>
<dbReference type="GO" id="GO:0034599">
    <property type="term" value="P:cellular response to oxidative stress"/>
    <property type="evidence" value="ECO:0007669"/>
    <property type="project" value="TreeGrafter"/>
</dbReference>
<name>A0A3E1EZW0_9FLAO</name>
<dbReference type="Proteomes" id="UP000257127">
    <property type="component" value="Unassembled WGS sequence"/>
</dbReference>
<dbReference type="PANTHER" id="PTHR11592">
    <property type="entry name" value="GLUTATHIONE PEROXIDASE"/>
    <property type="match status" value="1"/>
</dbReference>
<keyword evidence="3 5" id="KW-0560">Oxidoreductase</keyword>
<dbReference type="Gene3D" id="3.40.30.10">
    <property type="entry name" value="Glutaredoxin"/>
    <property type="match status" value="1"/>
</dbReference>
<dbReference type="Pfam" id="PF00255">
    <property type="entry name" value="GSHPx"/>
    <property type="match status" value="1"/>
</dbReference>
<dbReference type="InterPro" id="IPR000889">
    <property type="entry name" value="Glutathione_peroxidase"/>
</dbReference>
<dbReference type="CDD" id="cd00340">
    <property type="entry name" value="GSH_Peroxidase"/>
    <property type="match status" value="1"/>
</dbReference>
<evidence type="ECO:0000256" key="2">
    <source>
        <dbReference type="ARBA" id="ARBA00022559"/>
    </source>
</evidence>
<proteinExistence type="inferred from homology"/>
<evidence type="ECO:0000256" key="1">
    <source>
        <dbReference type="ARBA" id="ARBA00006926"/>
    </source>
</evidence>
<reference evidence="7 8" key="1">
    <citation type="submission" date="2018-08" db="EMBL/GenBank/DDBJ databases">
        <title>The draft genome squence of Brumimicrobium sp. N62.</title>
        <authorList>
            <person name="Du Z.-J."/>
            <person name="Luo H.-R."/>
        </authorList>
    </citation>
    <scope>NUCLEOTIDE SEQUENCE [LARGE SCALE GENOMIC DNA]</scope>
    <source>
        <strain evidence="7 8">N62</strain>
    </source>
</reference>
<dbReference type="InterPro" id="IPR013766">
    <property type="entry name" value="Thioredoxin_domain"/>
</dbReference>
<dbReference type="InterPro" id="IPR029760">
    <property type="entry name" value="GPX_CS"/>
</dbReference>
<evidence type="ECO:0000256" key="5">
    <source>
        <dbReference type="RuleBase" id="RU000499"/>
    </source>
</evidence>
<dbReference type="OrthoDB" id="9789406at2"/>
<dbReference type="PANTHER" id="PTHR11592:SF78">
    <property type="entry name" value="GLUTATHIONE PEROXIDASE"/>
    <property type="match status" value="1"/>
</dbReference>
<dbReference type="GO" id="GO:0004601">
    <property type="term" value="F:peroxidase activity"/>
    <property type="evidence" value="ECO:0007669"/>
    <property type="project" value="UniProtKB-KW"/>
</dbReference>
<feature type="active site" evidence="4">
    <location>
        <position position="55"/>
    </location>
</feature>
<evidence type="ECO:0000256" key="3">
    <source>
        <dbReference type="ARBA" id="ARBA00023002"/>
    </source>
</evidence>
<dbReference type="InterPro" id="IPR029759">
    <property type="entry name" value="GPX_AS"/>
</dbReference>
<accession>A0A3E1EZW0</accession>
<gene>
    <name evidence="7" type="ORF">DXU93_04530</name>
</gene>
<dbReference type="PROSITE" id="PS51355">
    <property type="entry name" value="GLUTATHIONE_PEROXID_3"/>
    <property type="match status" value="1"/>
</dbReference>
<dbReference type="PROSITE" id="PS00460">
    <property type="entry name" value="GLUTATHIONE_PEROXID_1"/>
    <property type="match status" value="1"/>
</dbReference>
<dbReference type="InterPro" id="IPR036249">
    <property type="entry name" value="Thioredoxin-like_sf"/>
</dbReference>
<dbReference type="FunFam" id="3.40.30.10:FF:000010">
    <property type="entry name" value="Glutathione peroxidase"/>
    <property type="match status" value="1"/>
</dbReference>
<keyword evidence="2 5" id="KW-0575">Peroxidase</keyword>
<dbReference type="PROSITE" id="PS51352">
    <property type="entry name" value="THIOREDOXIN_2"/>
    <property type="match status" value="1"/>
</dbReference>
<keyword evidence="8" id="KW-1185">Reference proteome</keyword>
<dbReference type="EMBL" id="QURB01000002">
    <property type="protein sequence ID" value="RFC55091.1"/>
    <property type="molecule type" value="Genomic_DNA"/>
</dbReference>
<feature type="domain" description="Thioredoxin" evidence="6">
    <location>
        <begin position="17"/>
        <end position="179"/>
    </location>
</feature>
<evidence type="ECO:0000259" key="6">
    <source>
        <dbReference type="PROSITE" id="PS51352"/>
    </source>
</evidence>